<keyword evidence="2" id="KW-0472">Membrane</keyword>
<dbReference type="HOGENOM" id="CLU_002600_0_0_1"/>
<dbReference type="SMART" id="SM00248">
    <property type="entry name" value="ANK"/>
    <property type="match status" value="2"/>
</dbReference>
<feature type="chain" id="PRO_5004312571" evidence="3">
    <location>
        <begin position="19"/>
        <end position="1195"/>
    </location>
</feature>
<proteinExistence type="predicted"/>
<dbReference type="Pfam" id="PF00023">
    <property type="entry name" value="Ank"/>
    <property type="match status" value="1"/>
</dbReference>
<evidence type="ECO:0000313" key="6">
    <source>
        <dbReference type="Proteomes" id="UP000001940"/>
    </source>
</evidence>
<dbReference type="PANTHER" id="PTHR22956:SF17">
    <property type="entry name" value="ANKYRIN REPEAT-CONTAINING PROTEIN F37A4.4-RELATED"/>
    <property type="match status" value="1"/>
</dbReference>
<dbReference type="FunCoup" id="Q8MNV1">
    <property type="interactions" value="46"/>
</dbReference>
<dbReference type="eggNOG" id="KOG4177">
    <property type="taxonomic scope" value="Eukaryota"/>
</dbReference>
<dbReference type="KEGG" id="cel:CELE_C18H2.5"/>
<dbReference type="OMA" id="QHENTRN"/>
<gene>
    <name evidence="5 7" type="ORF">C18H2.5</name>
    <name evidence="5" type="ORF">CELE_C18H2.5</name>
</gene>
<dbReference type="RefSeq" id="NP_741231.2">
    <property type="nucleotide sequence ID" value="NM_171197.5"/>
</dbReference>
<dbReference type="InterPro" id="IPR036420">
    <property type="entry name" value="BRCT_dom_sf"/>
</dbReference>
<dbReference type="SMART" id="SM00453">
    <property type="entry name" value="WSN"/>
    <property type="match status" value="1"/>
</dbReference>
<dbReference type="SUPFAM" id="SSF52113">
    <property type="entry name" value="BRCT domain"/>
    <property type="match status" value="1"/>
</dbReference>
<dbReference type="InterPro" id="IPR001357">
    <property type="entry name" value="BRCT_dom"/>
</dbReference>
<name>Q8MNV1_CAEEL</name>
<feature type="domain" description="BRCT" evidence="4">
    <location>
        <begin position="994"/>
        <end position="1057"/>
    </location>
</feature>
<dbReference type="Pfam" id="PF00533">
    <property type="entry name" value="BRCT"/>
    <property type="match status" value="1"/>
</dbReference>
<dbReference type="AGR" id="WB:WBGene00015992"/>
<dbReference type="Bgee" id="WBGene00015992">
    <property type="expression patterns" value="Expressed in adult organism and 1 other cell type or tissue"/>
</dbReference>
<dbReference type="PhylomeDB" id="Q8MNV1"/>
<dbReference type="InterPro" id="IPR036770">
    <property type="entry name" value="Ankyrin_rpt-contain_sf"/>
</dbReference>
<protein>
    <submittedName>
        <fullName evidence="5">BRCT domain-containing protein</fullName>
    </submittedName>
</protein>
<evidence type="ECO:0000256" key="1">
    <source>
        <dbReference type="PROSITE-ProRule" id="PRU00023"/>
    </source>
</evidence>
<dbReference type="Pfam" id="PF02206">
    <property type="entry name" value="WSN"/>
    <property type="match status" value="1"/>
</dbReference>
<sequence length="1195" mass="137498">MKLHKIPFLLPFIIFAKGEGVIDPKGVSEARRDARGAVKSHLELAYETINKLSRVTLAIAYEAAAIQQSFKFRPALGELLEANLANLSTIITHNPLTVNNHLDGIVERYKRIYESTNGDKDDLLRILKLNEDLMTSVSSDYVVNKTKIHDFFDHLGNNSTISRLKGCNETHVEMIVEFWNVINEKKAANEDDKKIAIVTLKNRIPEVRQCMTSIKEYYSFVYPISKVGEVFRNIFSARATVELFKKKQIEYENFPNDLEKLKNIAKKIIKDWEAPQVDVYKEVSMTVQLHKDMVQNKTMAVWLSLVGYGLIEDLKMVREDLNSVWFKEKVANGKSIKFLENSLEAFFKFSEYTGKLETTWIKFKAFFKAERKNLLESLSFYSSINQCSDVASGEGAIENMKKIYNGCWKGSAQTEDFARFDEHSKTLSDLNSTIFEVLAWCNETVKQNDFDVMETALDSLNNLNLENLNPQETINEVREIQNFEDLNDFFERFLRFHLLQKKYDTDYQLLHKVNLVDVMEETAANLTKSKSIANLKCLKMKEFQSSKIHSTVEFITSVRRIGNSSDHKKIKDAVKIYSDMRTDYVAVEKFLEETRRQSKQNEQLTKQNPVLKFKHSMKIATKLAKGMICLRDLIESYKLRSEILNSANYDNGVNDKIANFNENKQVKEFWSGSPGYLLEHVVRELDNLNMEARKYIGSDLGTIGTLFDVATNVSGIKGVDLLFEYVHDQLDSYDVKDKNFQMAKKNSENLAELWLDFTVNHQDLRAASESIKDIKEYFDEIFKVNKSEKVFVNSYLGVIIISFGILFAIVLGGLIAYGLTESGRNKYLIWWIYWFGKPEAFEKRWRYSLFLDKTDHSNSLLEAVREVNLTNVANCVKKGAFINAYNRHGNTALHLATKRLYPDIVEILIKNGADRTLLNVQNKKPEEIIGTDLDVLRADQKAKIEKIKNIYLKYQNKKFRIRVPELFPVSSFHIYADKSTDDKLTNQFMEVFKSIASNEPQSSTTHCIVKTSRNGTLETDSLESLLWIFNGTIIVKESWMSDCLKNKKNIAKDYNYLVENVKYNNVVYNTVLKWSEAMSKGSAPYLYGVYIAICLGDYANLNTMTSIINSQGGTLLDAFPTKNYYNVGSHPYFHAHLGPLFIITDGQYNLQEYKNDPDKMYTFFTEAEFINFMLKREINIDRNPNPISVAVGGDN</sequence>
<keyword evidence="6" id="KW-1185">Reference proteome</keyword>
<feature type="repeat" description="ANK" evidence="1">
    <location>
        <begin position="888"/>
        <end position="920"/>
    </location>
</feature>
<dbReference type="InterPro" id="IPR053345">
    <property type="entry name" value="Ankyrin_repeat-containing"/>
</dbReference>
<dbReference type="InParanoid" id="Q8MNV1"/>
<keyword evidence="1" id="KW-0040">ANK repeat</keyword>
<evidence type="ECO:0000313" key="7">
    <source>
        <dbReference type="WormBase" id="C18H2.5"/>
    </source>
</evidence>
<dbReference type="CTD" id="176082"/>
<keyword evidence="2" id="KW-0812">Transmembrane</keyword>
<dbReference type="Gene3D" id="3.40.50.10190">
    <property type="entry name" value="BRCT domain"/>
    <property type="match status" value="1"/>
</dbReference>
<dbReference type="STRING" id="6239.C18H2.5.1"/>
<dbReference type="InterPro" id="IPR003125">
    <property type="entry name" value="WSN"/>
</dbReference>
<evidence type="ECO:0000259" key="4">
    <source>
        <dbReference type="PROSITE" id="PS50172"/>
    </source>
</evidence>
<dbReference type="Gene3D" id="1.25.40.20">
    <property type="entry name" value="Ankyrin repeat-containing domain"/>
    <property type="match status" value="1"/>
</dbReference>
<dbReference type="UCSC" id="C18H2.5">
    <property type="organism name" value="c. elegans"/>
</dbReference>
<dbReference type="PROSITE" id="PS50172">
    <property type="entry name" value="BRCT"/>
    <property type="match status" value="1"/>
</dbReference>
<evidence type="ECO:0000256" key="2">
    <source>
        <dbReference type="SAM" id="Phobius"/>
    </source>
</evidence>
<dbReference type="AlphaFoldDB" id="Q8MNV1"/>
<dbReference type="EMBL" id="BX284603">
    <property type="protein sequence ID" value="CCD62771.2"/>
    <property type="molecule type" value="Genomic_DNA"/>
</dbReference>
<dbReference type="WormBase" id="C18H2.5">
    <property type="protein sequence ID" value="CE47395"/>
    <property type="gene ID" value="WBGene00015992"/>
</dbReference>
<dbReference type="PROSITE" id="PS50297">
    <property type="entry name" value="ANK_REP_REGION"/>
    <property type="match status" value="1"/>
</dbReference>
<dbReference type="SMR" id="Q8MNV1"/>
<dbReference type="PaxDb" id="6239-C18H2.5"/>
<dbReference type="GeneID" id="176082"/>
<evidence type="ECO:0000313" key="5">
    <source>
        <dbReference type="EMBL" id="CCD62771.2"/>
    </source>
</evidence>
<dbReference type="SUPFAM" id="SSF48403">
    <property type="entry name" value="Ankyrin repeat"/>
    <property type="match status" value="1"/>
</dbReference>
<reference evidence="5 6" key="1">
    <citation type="journal article" date="1998" name="Science">
        <title>Genome sequence of the nematode C. elegans: a platform for investigating biology.</title>
        <authorList>
            <consortium name="The C. elegans sequencing consortium"/>
            <person name="Sulson J.E."/>
            <person name="Waterston R."/>
        </authorList>
    </citation>
    <scope>NUCLEOTIDE SEQUENCE [LARGE SCALE GENOMIC DNA]</scope>
    <source>
        <strain evidence="5 6">Bristol N2</strain>
    </source>
</reference>
<evidence type="ECO:0000256" key="3">
    <source>
        <dbReference type="SAM" id="SignalP"/>
    </source>
</evidence>
<dbReference type="OrthoDB" id="10254927at2759"/>
<dbReference type="Proteomes" id="UP000001940">
    <property type="component" value="Chromosome III"/>
</dbReference>
<keyword evidence="2" id="KW-1133">Transmembrane helix</keyword>
<dbReference type="PANTHER" id="PTHR22956">
    <property type="entry name" value="ANKYRIN REPEAT-CONTAINING PROTEIN F37A4.4-RELATED-RELATED"/>
    <property type="match status" value="1"/>
</dbReference>
<feature type="signal peptide" evidence="3">
    <location>
        <begin position="1"/>
        <end position="18"/>
    </location>
</feature>
<dbReference type="InterPro" id="IPR002110">
    <property type="entry name" value="Ankyrin_rpt"/>
</dbReference>
<organism evidence="5 6">
    <name type="scientific">Caenorhabditis elegans</name>
    <dbReference type="NCBI Taxonomy" id="6239"/>
    <lineage>
        <taxon>Eukaryota</taxon>
        <taxon>Metazoa</taxon>
        <taxon>Ecdysozoa</taxon>
        <taxon>Nematoda</taxon>
        <taxon>Chromadorea</taxon>
        <taxon>Rhabditida</taxon>
        <taxon>Rhabditina</taxon>
        <taxon>Rhabditomorpha</taxon>
        <taxon>Rhabditoidea</taxon>
        <taxon>Rhabditidae</taxon>
        <taxon>Peloderinae</taxon>
        <taxon>Caenorhabditis</taxon>
    </lineage>
</organism>
<accession>Q8MNV1</accession>
<dbReference type="PROSITE" id="PS50088">
    <property type="entry name" value="ANK_REPEAT"/>
    <property type="match status" value="1"/>
</dbReference>
<keyword evidence="3" id="KW-0732">Signal</keyword>
<feature type="transmembrane region" description="Helical" evidence="2">
    <location>
        <begin position="795"/>
        <end position="819"/>
    </location>
</feature>
<dbReference type="SMART" id="SM00292">
    <property type="entry name" value="BRCT"/>
    <property type="match status" value="1"/>
</dbReference>